<name>D1PY31_9BACT</name>
<reference evidence="2 3" key="1">
    <citation type="submission" date="2009-10" db="EMBL/GenBank/DDBJ databases">
        <authorList>
            <person name="Qin X."/>
            <person name="Bachman B."/>
            <person name="Battles P."/>
            <person name="Bell A."/>
            <person name="Bess C."/>
            <person name="Bickham C."/>
            <person name="Chaboub L."/>
            <person name="Chen D."/>
            <person name="Coyle M."/>
            <person name="Deiros D.R."/>
            <person name="Dinh H."/>
            <person name="Forbes L."/>
            <person name="Fowler G."/>
            <person name="Francisco L."/>
            <person name="Fu Q."/>
            <person name="Gubbala S."/>
            <person name="Hale W."/>
            <person name="Han Y."/>
            <person name="Hemphill L."/>
            <person name="Highlander S.K."/>
            <person name="Hirani K."/>
            <person name="Hogues M."/>
            <person name="Jackson L."/>
            <person name="Jakkamsetti A."/>
            <person name="Javaid M."/>
            <person name="Jiang H."/>
            <person name="Korchina V."/>
            <person name="Kovar C."/>
            <person name="Lara F."/>
            <person name="Lee S."/>
            <person name="Mata R."/>
            <person name="Mathew T."/>
            <person name="Moen C."/>
            <person name="Morales K."/>
            <person name="Munidasa M."/>
            <person name="Nazareth L."/>
            <person name="Ngo R."/>
            <person name="Nguyen L."/>
            <person name="Okwuonu G."/>
            <person name="Ongeri F."/>
            <person name="Patil S."/>
            <person name="Petrosino J."/>
            <person name="Pham C."/>
            <person name="Pham P."/>
            <person name="Pu L.-L."/>
            <person name="Puazo M."/>
            <person name="Raj R."/>
            <person name="Reid J."/>
            <person name="Rouhana J."/>
            <person name="Saada N."/>
            <person name="Shang Y."/>
            <person name="Simmons D."/>
            <person name="Thornton R."/>
            <person name="Warren J."/>
            <person name="Weissenberger G."/>
            <person name="Zhang J."/>
            <person name="Zhang L."/>
            <person name="Zhou C."/>
            <person name="Zhu D."/>
            <person name="Muzny D."/>
            <person name="Worley K."/>
            <person name="Gibbs R."/>
        </authorList>
    </citation>
    <scope>NUCLEOTIDE SEQUENCE [LARGE SCALE GENOMIC DNA]</scope>
    <source>
        <strain evidence="2 3">DSM 17361</strain>
    </source>
</reference>
<dbReference type="Proteomes" id="UP000003160">
    <property type="component" value="Unassembled WGS sequence"/>
</dbReference>
<dbReference type="AlphaFoldDB" id="D1PY31"/>
<evidence type="ECO:0000313" key="3">
    <source>
        <dbReference type="Proteomes" id="UP000003160"/>
    </source>
</evidence>
<dbReference type="HOGENOM" id="CLU_3156230_0_0_10"/>
<gene>
    <name evidence="2" type="ORF">HMPREF0645_1866</name>
</gene>
<dbReference type="EMBL" id="ACKS01000073">
    <property type="protein sequence ID" value="EFA43704.1"/>
    <property type="molecule type" value="Genomic_DNA"/>
</dbReference>
<keyword evidence="1" id="KW-0472">Membrane</keyword>
<keyword evidence="1" id="KW-1133">Transmembrane helix</keyword>
<feature type="transmembrane region" description="Helical" evidence="1">
    <location>
        <begin position="12"/>
        <end position="31"/>
    </location>
</feature>
<organism evidence="2 3">
    <name type="scientific">Hallella bergensis DSM 17361</name>
    <dbReference type="NCBI Taxonomy" id="585502"/>
    <lineage>
        <taxon>Bacteria</taxon>
        <taxon>Pseudomonadati</taxon>
        <taxon>Bacteroidota</taxon>
        <taxon>Bacteroidia</taxon>
        <taxon>Bacteroidales</taxon>
        <taxon>Prevotellaceae</taxon>
        <taxon>Hallella</taxon>
    </lineage>
</organism>
<evidence type="ECO:0000313" key="2">
    <source>
        <dbReference type="EMBL" id="EFA43704.1"/>
    </source>
</evidence>
<keyword evidence="3" id="KW-1185">Reference proteome</keyword>
<keyword evidence="1" id="KW-0812">Transmembrane</keyword>
<sequence>MNIPVFISYHLRIYELIIINIDQVILFLVFLQKNPVLFITHYSSFNIW</sequence>
<comment type="caution">
    <text evidence="2">The sequence shown here is derived from an EMBL/GenBank/DDBJ whole genome shotgun (WGS) entry which is preliminary data.</text>
</comment>
<protein>
    <submittedName>
        <fullName evidence="2">Uncharacterized protein</fullName>
    </submittedName>
</protein>
<proteinExistence type="predicted"/>
<evidence type="ECO:0000256" key="1">
    <source>
        <dbReference type="SAM" id="Phobius"/>
    </source>
</evidence>
<accession>D1PY31</accession>